<proteinExistence type="predicted"/>
<protein>
    <submittedName>
        <fullName evidence="1">Uncharacterized protein</fullName>
    </submittedName>
</protein>
<reference evidence="1" key="1">
    <citation type="submission" date="2022-07" db="EMBL/GenBank/DDBJ databases">
        <title>Phylogenomic reconstructions and comparative analyses of Kickxellomycotina fungi.</title>
        <authorList>
            <person name="Reynolds N.K."/>
            <person name="Stajich J.E."/>
            <person name="Barry K."/>
            <person name="Grigoriev I.V."/>
            <person name="Crous P."/>
            <person name="Smith M.E."/>
        </authorList>
    </citation>
    <scope>NUCLEOTIDE SEQUENCE</scope>
    <source>
        <strain evidence="1">CBS 102833</strain>
    </source>
</reference>
<name>A0ACC1LRA7_9FUNG</name>
<evidence type="ECO:0000313" key="2">
    <source>
        <dbReference type="Proteomes" id="UP001140096"/>
    </source>
</evidence>
<gene>
    <name evidence="1" type="ORF">H4S07_000379</name>
</gene>
<sequence length="192" mass="20252">MYNGPTPQAEISGAAAPQAGAPSASTPNFASNVAEVNSNADATFSVTDLVKVLDSVTLESLMDSCGSGAPTWAKLRKMFPTGKGKLSFLHFTGVIKRDIDAAKIPDLPNKLVIDKALSGAATLATYALAALLYDPRLAELNDSPAGTSLDLLRMLICALLQERKKQCTLIHKSIGKALPAYQLMVDMAESTE</sequence>
<organism evidence="1 2">
    <name type="scientific">Coemansia furcata</name>
    <dbReference type="NCBI Taxonomy" id="417177"/>
    <lineage>
        <taxon>Eukaryota</taxon>
        <taxon>Fungi</taxon>
        <taxon>Fungi incertae sedis</taxon>
        <taxon>Zoopagomycota</taxon>
        <taxon>Kickxellomycotina</taxon>
        <taxon>Kickxellomycetes</taxon>
        <taxon>Kickxellales</taxon>
        <taxon>Kickxellaceae</taxon>
        <taxon>Coemansia</taxon>
    </lineage>
</organism>
<keyword evidence="2" id="KW-1185">Reference proteome</keyword>
<dbReference type="EMBL" id="JANBUP010000018">
    <property type="protein sequence ID" value="KAJ2813829.1"/>
    <property type="molecule type" value="Genomic_DNA"/>
</dbReference>
<comment type="caution">
    <text evidence="1">The sequence shown here is derived from an EMBL/GenBank/DDBJ whole genome shotgun (WGS) entry which is preliminary data.</text>
</comment>
<dbReference type="Proteomes" id="UP001140096">
    <property type="component" value="Unassembled WGS sequence"/>
</dbReference>
<accession>A0ACC1LRA7</accession>
<evidence type="ECO:0000313" key="1">
    <source>
        <dbReference type="EMBL" id="KAJ2813829.1"/>
    </source>
</evidence>